<dbReference type="AlphaFoldDB" id="A0A3N6PYK5"/>
<dbReference type="Gene3D" id="3.30.160.250">
    <property type="match status" value="1"/>
</dbReference>
<dbReference type="Proteomes" id="UP000269154">
    <property type="component" value="Unassembled WGS sequence"/>
</dbReference>
<evidence type="ECO:0000313" key="2">
    <source>
        <dbReference type="Proteomes" id="UP000269154"/>
    </source>
</evidence>
<dbReference type="OrthoDB" id="3436513at2"/>
<dbReference type="InterPro" id="IPR035069">
    <property type="entry name" value="TTHA1013/TTHA0281-like"/>
</dbReference>
<dbReference type="SUPFAM" id="SSF143100">
    <property type="entry name" value="TTHA1013/TTHA0281-like"/>
    <property type="match status" value="1"/>
</dbReference>
<name>A0A3N6PYK5_9CYAN</name>
<keyword evidence="2" id="KW-1185">Reference proteome</keyword>
<protein>
    <submittedName>
        <fullName evidence="1">Type II toxin-antitoxin system HicB family antitoxin</fullName>
    </submittedName>
</protein>
<organism evidence="1 2">
    <name type="scientific">Okeania hirsuta</name>
    <dbReference type="NCBI Taxonomy" id="1458930"/>
    <lineage>
        <taxon>Bacteria</taxon>
        <taxon>Bacillati</taxon>
        <taxon>Cyanobacteriota</taxon>
        <taxon>Cyanophyceae</taxon>
        <taxon>Oscillatoriophycideae</taxon>
        <taxon>Oscillatoriales</taxon>
        <taxon>Microcoleaceae</taxon>
        <taxon>Okeania</taxon>
    </lineage>
</organism>
<comment type="caution">
    <text evidence="1">The sequence shown here is derived from an EMBL/GenBank/DDBJ whole genome shotgun (WGS) entry which is preliminary data.</text>
</comment>
<dbReference type="EMBL" id="RCBY01000375">
    <property type="protein sequence ID" value="RQH21843.1"/>
    <property type="molecule type" value="Genomic_DNA"/>
</dbReference>
<sequence>MIFDLTGECQIASLPEWGKYAQTYGESYDEALENAKEVLEDLVSAYEEMGKPSGGDKHLKNIVPQ</sequence>
<accession>A0A3N6PYK5</accession>
<gene>
    <name evidence="1" type="ORF">D5R40_31165</name>
</gene>
<proteinExistence type="predicted"/>
<reference evidence="1 2" key="1">
    <citation type="journal article" date="2018" name="ACS Chem. Biol.">
        <title>Ketoreductase domain dysfunction expands chemodiversity: malyngamide biosynthesis in the cyanobacterium Okeania hirsuta.</title>
        <authorList>
            <person name="Moss N.A."/>
            <person name="Leao T."/>
            <person name="Rankin M."/>
            <person name="McCullough T.M."/>
            <person name="Qu P."/>
            <person name="Korobeynikov A."/>
            <person name="Smith J.L."/>
            <person name="Gerwick L."/>
            <person name="Gerwick W.H."/>
        </authorList>
    </citation>
    <scope>NUCLEOTIDE SEQUENCE [LARGE SCALE GENOMIC DNA]</scope>
    <source>
        <strain evidence="1 2">PAB10Feb10-1</strain>
    </source>
</reference>
<evidence type="ECO:0000313" key="1">
    <source>
        <dbReference type="EMBL" id="RQH21843.1"/>
    </source>
</evidence>